<name>A0A835RXI4_VANPL</name>
<protein>
    <submittedName>
        <fullName evidence="2">Uncharacterized protein</fullName>
    </submittedName>
</protein>
<accession>A0A835RXI4</accession>
<reference evidence="2 3" key="1">
    <citation type="journal article" date="2020" name="Nat. Food">
        <title>A phased Vanilla planifolia genome enables genetic improvement of flavour and production.</title>
        <authorList>
            <person name="Hasing T."/>
            <person name="Tang H."/>
            <person name="Brym M."/>
            <person name="Khazi F."/>
            <person name="Huang T."/>
            <person name="Chambers A.H."/>
        </authorList>
    </citation>
    <scope>NUCLEOTIDE SEQUENCE [LARGE SCALE GENOMIC DNA]</scope>
    <source>
        <tissue evidence="2">Leaf</tissue>
    </source>
</reference>
<evidence type="ECO:0000313" key="3">
    <source>
        <dbReference type="Proteomes" id="UP000636800"/>
    </source>
</evidence>
<dbReference type="Proteomes" id="UP000636800">
    <property type="component" value="Chromosome 1"/>
</dbReference>
<keyword evidence="3" id="KW-1185">Reference proteome</keyword>
<gene>
    <name evidence="2" type="ORF">HPP92_002105</name>
</gene>
<proteinExistence type="predicted"/>
<comment type="caution">
    <text evidence="2">The sequence shown here is derived from an EMBL/GenBank/DDBJ whole genome shotgun (WGS) entry which is preliminary data.</text>
</comment>
<sequence>MVGSGCILSRPFDLEAIHMPRRSFADNIGCVVDVLMVTSSVGPPVSLSHREPAASSSASPGSYDGLSRP</sequence>
<dbReference type="EMBL" id="JADCNL010000001">
    <property type="protein sequence ID" value="KAG0497414.1"/>
    <property type="molecule type" value="Genomic_DNA"/>
</dbReference>
<organism evidence="2 3">
    <name type="scientific">Vanilla planifolia</name>
    <name type="common">Vanilla</name>
    <dbReference type="NCBI Taxonomy" id="51239"/>
    <lineage>
        <taxon>Eukaryota</taxon>
        <taxon>Viridiplantae</taxon>
        <taxon>Streptophyta</taxon>
        <taxon>Embryophyta</taxon>
        <taxon>Tracheophyta</taxon>
        <taxon>Spermatophyta</taxon>
        <taxon>Magnoliopsida</taxon>
        <taxon>Liliopsida</taxon>
        <taxon>Asparagales</taxon>
        <taxon>Orchidaceae</taxon>
        <taxon>Vanilloideae</taxon>
        <taxon>Vanilleae</taxon>
        <taxon>Vanilla</taxon>
    </lineage>
</organism>
<evidence type="ECO:0000256" key="1">
    <source>
        <dbReference type="SAM" id="MobiDB-lite"/>
    </source>
</evidence>
<feature type="region of interest" description="Disordered" evidence="1">
    <location>
        <begin position="44"/>
        <end position="69"/>
    </location>
</feature>
<dbReference type="AlphaFoldDB" id="A0A835RXI4"/>
<evidence type="ECO:0000313" key="2">
    <source>
        <dbReference type="EMBL" id="KAG0497414.1"/>
    </source>
</evidence>